<dbReference type="HAMAP" id="MF_00190">
    <property type="entry name" value="Cardiolipin_synth_ClsA"/>
    <property type="match status" value="1"/>
</dbReference>
<protein>
    <recommendedName>
        <fullName evidence="12">Cardiolipin synthase A</fullName>
        <shortName evidence="12">CL synthase</shortName>
        <ecNumber evidence="12">2.7.8.-</ecNumber>
    </recommendedName>
</protein>
<evidence type="ECO:0000256" key="5">
    <source>
        <dbReference type="ARBA" id="ARBA00022692"/>
    </source>
</evidence>
<feature type="domain" description="PLD phosphodiesterase" evidence="13">
    <location>
        <begin position="220"/>
        <end position="247"/>
    </location>
</feature>
<sequence length="487" mass="55716">MNLSIEQIIAYIFPVIMWILTITITIRLIVKKQSVSATISWLMIIYLIPVVGIIAYLVFGEINLGTKRAKAFKRLHPKFTQWFDELAQCHNLIRSHHTLNYSPLFDLARNRLNIPCVLGNELQIFATPDSIIQSIINDIDQANQSINMVFYIWSDGGLIDHVQQALIRAAKRGINVRIVLDSVGSHRFLKSQSRLLMERHGVKIIETLHVNLLRMFFSRIDLRQHRKIIVIDNQIAYTGSMNMVDPKIFKKNSKLGEWVDIMVRIKGPVSSIFNSLHAWDWEIETNEELPLELPPCPIMAVDQPNCHAVQILATGPGFPDDLVTQALSLAIFSAQKSITITSPYFVPSHNIAEALRIAALRGVQVTLILPKRNDSLMVNWASRTFFDELLTAGVKIYKFEQGLLHTKSVLIDECLSLVGTVNMDMRSFLLNFEVTMVVEDIEFANKIKLLQQSYISKSSPLALDTWKKRPVYHRLWERLFFLFSPLL</sequence>
<keyword evidence="3 12" id="KW-0444">Lipid biosynthesis</keyword>
<feature type="active site" evidence="12">
    <location>
        <position position="407"/>
    </location>
</feature>
<evidence type="ECO:0000256" key="9">
    <source>
        <dbReference type="ARBA" id="ARBA00023136"/>
    </source>
</evidence>
<dbReference type="InterPro" id="IPR027379">
    <property type="entry name" value="CLS_N"/>
</dbReference>
<keyword evidence="7 12" id="KW-1133">Transmembrane helix</keyword>
<evidence type="ECO:0000256" key="2">
    <source>
        <dbReference type="ARBA" id="ARBA00022475"/>
    </source>
</evidence>
<dbReference type="PANTHER" id="PTHR21248">
    <property type="entry name" value="CARDIOLIPIN SYNTHASE"/>
    <property type="match status" value="1"/>
</dbReference>
<comment type="catalytic activity">
    <reaction evidence="12">
        <text>2 a 1,2-diacyl-sn-glycero-3-phospho-(1'-sn-glycerol) = a cardiolipin + glycerol</text>
        <dbReference type="Rhea" id="RHEA:31451"/>
        <dbReference type="ChEBI" id="CHEBI:17754"/>
        <dbReference type="ChEBI" id="CHEBI:62237"/>
        <dbReference type="ChEBI" id="CHEBI:64716"/>
    </reaction>
</comment>
<dbReference type="SUPFAM" id="SSF56024">
    <property type="entry name" value="Phospholipase D/nuclease"/>
    <property type="match status" value="2"/>
</dbReference>
<keyword evidence="9 12" id="KW-0472">Membrane</keyword>
<keyword evidence="8 12" id="KW-0443">Lipid metabolism</keyword>
<dbReference type="InterPro" id="IPR025202">
    <property type="entry name" value="PLD-like_dom"/>
</dbReference>
<organism evidence="14 15">
    <name type="scientific">Seminibacterium arietis</name>
    <dbReference type="NCBI Taxonomy" id="1173502"/>
    <lineage>
        <taxon>Bacteria</taxon>
        <taxon>Pseudomonadati</taxon>
        <taxon>Pseudomonadota</taxon>
        <taxon>Gammaproteobacteria</taxon>
        <taxon>Pasteurellales</taxon>
        <taxon>Pasteurellaceae</taxon>
        <taxon>Seminibacterium</taxon>
    </lineage>
</organism>
<keyword evidence="15" id="KW-1185">Reference proteome</keyword>
<evidence type="ECO:0000256" key="6">
    <source>
        <dbReference type="ARBA" id="ARBA00022737"/>
    </source>
</evidence>
<evidence type="ECO:0000259" key="13">
    <source>
        <dbReference type="PROSITE" id="PS50035"/>
    </source>
</evidence>
<dbReference type="Pfam" id="PF13396">
    <property type="entry name" value="PLDc_N"/>
    <property type="match status" value="1"/>
</dbReference>
<feature type="transmembrane region" description="Helical" evidence="12">
    <location>
        <begin position="12"/>
        <end position="30"/>
    </location>
</feature>
<proteinExistence type="inferred from homology"/>
<dbReference type="InterPro" id="IPR001736">
    <property type="entry name" value="PLipase_D/transphosphatidylase"/>
</dbReference>
<keyword evidence="10 12" id="KW-0594">Phospholipid biosynthesis</keyword>
<dbReference type="PANTHER" id="PTHR21248:SF22">
    <property type="entry name" value="PHOSPHOLIPASE D"/>
    <property type="match status" value="1"/>
</dbReference>
<keyword evidence="6" id="KW-0677">Repeat</keyword>
<dbReference type="RefSeq" id="WP_380819007.1">
    <property type="nucleotide sequence ID" value="NZ_JBHTJN010000008.1"/>
</dbReference>
<evidence type="ECO:0000313" key="15">
    <source>
        <dbReference type="Proteomes" id="UP001596996"/>
    </source>
</evidence>
<evidence type="ECO:0000256" key="11">
    <source>
        <dbReference type="ARBA" id="ARBA00023264"/>
    </source>
</evidence>
<dbReference type="NCBIfam" id="TIGR04265">
    <property type="entry name" value="bac_cardiolipin"/>
    <property type="match status" value="1"/>
</dbReference>
<gene>
    <name evidence="14" type="primary">cls</name>
    <name evidence="12" type="synonym">clsA</name>
    <name evidence="14" type="ORF">ACFQ02_02740</name>
</gene>
<evidence type="ECO:0000256" key="12">
    <source>
        <dbReference type="HAMAP-Rule" id="MF_00190"/>
    </source>
</evidence>
<feature type="active site" evidence="12">
    <location>
        <position position="227"/>
    </location>
</feature>
<comment type="subcellular location">
    <subcellularLocation>
        <location evidence="1 12">Cell membrane</location>
        <topology evidence="1 12">Multi-pass membrane protein</topology>
    </subcellularLocation>
</comment>
<dbReference type="CDD" id="cd09158">
    <property type="entry name" value="PLDc_EcCLS_like_2"/>
    <property type="match status" value="1"/>
</dbReference>
<keyword evidence="11 12" id="KW-1208">Phospholipid metabolism</keyword>
<comment type="function">
    <text evidence="12">Catalyzes the reversible phosphatidyl group transfer from one phosphatidylglycerol molecule to another to form cardiolipin (CL) (diphosphatidylglycerol) and glycerol.</text>
</comment>
<evidence type="ECO:0000313" key="14">
    <source>
        <dbReference type="EMBL" id="MFD0965772.1"/>
    </source>
</evidence>
<evidence type="ECO:0000256" key="4">
    <source>
        <dbReference type="ARBA" id="ARBA00022679"/>
    </source>
</evidence>
<feature type="transmembrane region" description="Helical" evidence="12">
    <location>
        <begin position="37"/>
        <end position="59"/>
    </location>
</feature>
<evidence type="ECO:0000256" key="7">
    <source>
        <dbReference type="ARBA" id="ARBA00022989"/>
    </source>
</evidence>
<comment type="similarity">
    <text evidence="12">Belongs to the phospholipase D family. Cardiolipin synthase subfamily. ClsA sub-subfamily.</text>
</comment>
<keyword evidence="5 12" id="KW-0812">Transmembrane</keyword>
<feature type="active site" evidence="12">
    <location>
        <position position="225"/>
    </location>
</feature>
<dbReference type="Proteomes" id="UP001596996">
    <property type="component" value="Unassembled WGS sequence"/>
</dbReference>
<dbReference type="InterPro" id="IPR030840">
    <property type="entry name" value="CL_synthase_A"/>
</dbReference>
<dbReference type="PROSITE" id="PS50035">
    <property type="entry name" value="PLD"/>
    <property type="match status" value="2"/>
</dbReference>
<evidence type="ECO:0000256" key="1">
    <source>
        <dbReference type="ARBA" id="ARBA00004651"/>
    </source>
</evidence>
<feature type="active site" evidence="12">
    <location>
        <position position="232"/>
    </location>
</feature>
<name>A0ABW3I7Z6_9PAST</name>
<feature type="domain" description="PLD phosphodiesterase" evidence="13">
    <location>
        <begin position="400"/>
        <end position="427"/>
    </location>
</feature>
<dbReference type="InterPro" id="IPR022924">
    <property type="entry name" value="Cardiolipin_synthase"/>
</dbReference>
<dbReference type="CDD" id="cd09152">
    <property type="entry name" value="PLDc_EcCLS_like_1"/>
    <property type="match status" value="1"/>
</dbReference>
<comment type="caution">
    <text evidence="14">The sequence shown here is derived from an EMBL/GenBank/DDBJ whole genome shotgun (WGS) entry which is preliminary data.</text>
</comment>
<evidence type="ECO:0000256" key="3">
    <source>
        <dbReference type="ARBA" id="ARBA00022516"/>
    </source>
</evidence>
<keyword evidence="4 12" id="KW-0808">Transferase</keyword>
<keyword evidence="2 12" id="KW-1003">Cell membrane</keyword>
<dbReference type="EC" id="2.7.8.-" evidence="12"/>
<evidence type="ECO:0000256" key="10">
    <source>
        <dbReference type="ARBA" id="ARBA00023209"/>
    </source>
</evidence>
<reference evidence="15" key="1">
    <citation type="journal article" date="2019" name="Int. J. Syst. Evol. Microbiol.">
        <title>The Global Catalogue of Microorganisms (GCM) 10K type strain sequencing project: providing services to taxonomists for standard genome sequencing and annotation.</title>
        <authorList>
            <consortium name="The Broad Institute Genomics Platform"/>
            <consortium name="The Broad Institute Genome Sequencing Center for Infectious Disease"/>
            <person name="Wu L."/>
            <person name="Ma J."/>
        </authorList>
    </citation>
    <scope>NUCLEOTIDE SEQUENCE [LARGE SCALE GENOMIC DNA]</scope>
    <source>
        <strain evidence="15">CCUG 61707</strain>
    </source>
</reference>
<evidence type="ECO:0000256" key="8">
    <source>
        <dbReference type="ARBA" id="ARBA00023098"/>
    </source>
</evidence>
<feature type="active site" evidence="12">
    <location>
        <position position="405"/>
    </location>
</feature>
<accession>A0ABW3I7Z6</accession>
<dbReference type="Gene3D" id="3.30.870.10">
    <property type="entry name" value="Endonuclease Chain A"/>
    <property type="match status" value="2"/>
</dbReference>
<feature type="active site" evidence="12">
    <location>
        <position position="412"/>
    </location>
</feature>
<dbReference type="SMART" id="SM00155">
    <property type="entry name" value="PLDc"/>
    <property type="match status" value="2"/>
</dbReference>
<dbReference type="EMBL" id="JBHTJN010000008">
    <property type="protein sequence ID" value="MFD0965772.1"/>
    <property type="molecule type" value="Genomic_DNA"/>
</dbReference>
<dbReference type="Pfam" id="PF13091">
    <property type="entry name" value="PLDc_2"/>
    <property type="match status" value="2"/>
</dbReference>